<protein>
    <submittedName>
        <fullName evidence="3">DNA-directed RNA polymerase</fullName>
    </submittedName>
</protein>
<dbReference type="Proteomes" id="UP000274429">
    <property type="component" value="Unassembled WGS sequence"/>
</dbReference>
<dbReference type="WBParaSite" id="TTAC_0000472701-mRNA-1">
    <property type="protein sequence ID" value="TTAC_0000472701-mRNA-1"/>
    <property type="gene ID" value="TTAC_0000472701"/>
</dbReference>
<dbReference type="AlphaFoldDB" id="A0A0R3WVD7"/>
<evidence type="ECO:0000313" key="1">
    <source>
        <dbReference type="EMBL" id="VDM25503.1"/>
    </source>
</evidence>
<gene>
    <name evidence="1" type="ORF">TTAC_LOCUS4710</name>
</gene>
<organism evidence="3">
    <name type="scientific">Hydatigena taeniaeformis</name>
    <name type="common">Feline tapeworm</name>
    <name type="synonym">Taenia taeniaeformis</name>
    <dbReference type="NCBI Taxonomy" id="6205"/>
    <lineage>
        <taxon>Eukaryota</taxon>
        <taxon>Metazoa</taxon>
        <taxon>Spiralia</taxon>
        <taxon>Lophotrochozoa</taxon>
        <taxon>Platyhelminthes</taxon>
        <taxon>Cestoda</taxon>
        <taxon>Eucestoda</taxon>
        <taxon>Cyclophyllidea</taxon>
        <taxon>Taeniidae</taxon>
        <taxon>Hydatigera</taxon>
    </lineage>
</organism>
<name>A0A0R3WVD7_HYDTA</name>
<dbReference type="STRING" id="6205.A0A0R3WVD7"/>
<evidence type="ECO:0000313" key="3">
    <source>
        <dbReference type="WBParaSite" id="TTAC_0000472701-mRNA-1"/>
    </source>
</evidence>
<dbReference type="EMBL" id="UYWX01005152">
    <property type="protein sequence ID" value="VDM25503.1"/>
    <property type="molecule type" value="Genomic_DNA"/>
</dbReference>
<reference evidence="1 2" key="2">
    <citation type="submission" date="2018-11" db="EMBL/GenBank/DDBJ databases">
        <authorList>
            <consortium name="Pathogen Informatics"/>
        </authorList>
    </citation>
    <scope>NUCLEOTIDE SEQUENCE [LARGE SCALE GENOMIC DNA]</scope>
</reference>
<sequence>MEAKVPQPVSLPVVYDCREDFLSYFAGKAFSTFEAFSKELQAFEEATGMQYMMKRTCLFNEGTLGREYLIYRYMHYACVRHVRPASKMGQRICSRDAEPMSDTIGLAFQFVGLSLKLLCNFSRMASFLPAERMALTDFLKAIVLSLFSDLVI</sequence>
<accession>A0A0R3WVD7</accession>
<proteinExistence type="predicted"/>
<evidence type="ECO:0000313" key="2">
    <source>
        <dbReference type="Proteomes" id="UP000274429"/>
    </source>
</evidence>
<keyword evidence="2" id="KW-1185">Reference proteome</keyword>
<reference evidence="3" key="1">
    <citation type="submission" date="2017-02" db="UniProtKB">
        <authorList>
            <consortium name="WormBaseParasite"/>
        </authorList>
    </citation>
    <scope>IDENTIFICATION</scope>
</reference>